<gene>
    <name evidence="2" type="ORF">BECKUNK1418G_GA0071005_11804</name>
    <name evidence="3" type="ORF">BECKUNK1418H_GA0071006_11585</name>
</gene>
<evidence type="ECO:0000313" key="2">
    <source>
        <dbReference type="EMBL" id="VFK67955.1"/>
    </source>
</evidence>
<dbReference type="PANTHER" id="PTHR47485">
    <property type="entry name" value="THYLAKOID LUMENAL 17.4 KDA PROTEIN, CHLOROPLASTIC"/>
    <property type="match status" value="1"/>
</dbReference>
<dbReference type="PANTHER" id="PTHR47485:SF1">
    <property type="entry name" value="THYLAKOID LUMENAL 17.4 KDA PROTEIN, CHLOROPLASTIC"/>
    <property type="match status" value="1"/>
</dbReference>
<proteinExistence type="predicted"/>
<reference evidence="3" key="1">
    <citation type="submission" date="2019-02" db="EMBL/GenBank/DDBJ databases">
        <authorList>
            <person name="Gruber-Vodicka R. H."/>
            <person name="Seah K. B. B."/>
        </authorList>
    </citation>
    <scope>NUCLEOTIDE SEQUENCE</scope>
    <source>
        <strain evidence="3">BECK_BY19</strain>
        <strain evidence="2">BECK_BY8</strain>
    </source>
</reference>
<protein>
    <submittedName>
        <fullName evidence="3">Pentapeptide repeat-containing protein</fullName>
    </submittedName>
</protein>
<dbReference type="Pfam" id="PF00805">
    <property type="entry name" value="Pentapeptide"/>
    <property type="match status" value="2"/>
</dbReference>
<evidence type="ECO:0000256" key="1">
    <source>
        <dbReference type="ARBA" id="ARBA00022737"/>
    </source>
</evidence>
<dbReference type="EMBL" id="CAADFZ010000180">
    <property type="protein sequence ID" value="VFK67955.1"/>
    <property type="molecule type" value="Genomic_DNA"/>
</dbReference>
<accession>A0A451B421</accession>
<dbReference type="InterPro" id="IPR001646">
    <property type="entry name" value="5peptide_repeat"/>
</dbReference>
<dbReference type="AlphaFoldDB" id="A0A451B421"/>
<name>A0A451B421_9GAMM</name>
<dbReference type="Gene3D" id="2.160.20.80">
    <property type="entry name" value="E3 ubiquitin-protein ligase SopA"/>
    <property type="match status" value="1"/>
</dbReference>
<organism evidence="3">
    <name type="scientific">Candidatus Kentrum sp. UNK</name>
    <dbReference type="NCBI Taxonomy" id="2126344"/>
    <lineage>
        <taxon>Bacteria</taxon>
        <taxon>Pseudomonadati</taxon>
        <taxon>Pseudomonadota</taxon>
        <taxon>Gammaproteobacteria</taxon>
        <taxon>Candidatus Kentrum</taxon>
    </lineage>
</organism>
<dbReference type="EMBL" id="CAADGD010000158">
    <property type="protein sequence ID" value="VFK73034.1"/>
    <property type="molecule type" value="Genomic_DNA"/>
</dbReference>
<dbReference type="SUPFAM" id="SSF141571">
    <property type="entry name" value="Pentapeptide repeat-like"/>
    <property type="match status" value="1"/>
</dbReference>
<sequence length="375" mass="42815">MPRRFHPIQFLPTLLSLIKRPLWWFYHFSGLRHIWEMAAARRPNEFHYEKSPTLVLWIIGLYVALYGIASTRYEMALDRVENRMSALASQLSTGNDEAFKNLIARIPHVQRMETPLEPELLWPFRGHPFRAYFASCEVANEYLDSRSEESKEKKYLRKYFIVQSMGCERRNPEILAWTRETIETWSRKSKKEGIGKKEKKGKLAGVDLTGVDLSEANLEDADLSEAKLWDADLSEANLRNATILKAGFQNANLSKADFDGADLSGARLQKANLSGTNFSTATLSDARLKTANLSRADLSKADLSKADLSSADLEDIENWREIESINNANIFGVKSAPEGFKAWARDRGAVEMTPEGWRAFQENNYEEPEKWDLAR</sequence>
<keyword evidence="1" id="KW-0677">Repeat</keyword>
<evidence type="ECO:0000313" key="3">
    <source>
        <dbReference type="EMBL" id="VFK73034.1"/>
    </source>
</evidence>